<protein>
    <recommendedName>
        <fullName evidence="3">ER membrane protein complex subunit 10</fullName>
    </recommendedName>
</protein>
<evidence type="ECO:0000313" key="11">
    <source>
        <dbReference type="EMBL" id="CAG4645961.1"/>
    </source>
</evidence>
<sequence length="223" mass="24568">MQKFINCVWLLAVAIVATAKAEIEIDGQYSFQLFHSLDQSQDPFYTSRGQVNVQSLRSGLFTLNPGSLDADELEQLKKVASEGGFYRLKAVVQDHTGKERSLQAFTKACSILKSGLSDSIGFHFDSQGNPVGMGLTTFNPICEGEDADETVFSTSAQLHFSEPGPQPDVTFYVQRQEQEKVAKERGDTKDNRSFFAKYWMYILPVALLLMMSGGASGGEQGGR</sequence>
<keyword evidence="4 9" id="KW-0812">Transmembrane</keyword>
<dbReference type="Pfam" id="PF21203">
    <property type="entry name" value="ECM10"/>
    <property type="match status" value="1"/>
</dbReference>
<dbReference type="PANTHER" id="PTHR21397">
    <property type="entry name" value="CHROMATIN COMPLEXES SUBUNIT BAP18-RELATED"/>
    <property type="match status" value="1"/>
</dbReference>
<evidence type="ECO:0000256" key="3">
    <source>
        <dbReference type="ARBA" id="ARBA00020105"/>
    </source>
</evidence>
<evidence type="ECO:0000256" key="1">
    <source>
        <dbReference type="ARBA" id="ARBA00004115"/>
    </source>
</evidence>
<comment type="subcellular location">
    <subcellularLocation>
        <location evidence="1">Endoplasmic reticulum membrane</location>
        <topology evidence="1">Single-pass type I membrane protein</topology>
    </subcellularLocation>
</comment>
<keyword evidence="6" id="KW-0256">Endoplasmic reticulum</keyword>
<dbReference type="PANTHER" id="PTHR21397:SF4">
    <property type="entry name" value="ER MEMBRANE PROTEIN COMPLEX SUBUNIT 10"/>
    <property type="match status" value="1"/>
</dbReference>
<reference evidence="11" key="1">
    <citation type="submission" date="2021-04" db="EMBL/GenBank/DDBJ databases">
        <authorList>
            <person name="Cornetti L."/>
        </authorList>
    </citation>
    <scope>NUCLEOTIDE SEQUENCE</scope>
</reference>
<evidence type="ECO:0000256" key="10">
    <source>
        <dbReference type="SAM" id="SignalP"/>
    </source>
</evidence>
<evidence type="ECO:0000256" key="2">
    <source>
        <dbReference type="ARBA" id="ARBA00007695"/>
    </source>
</evidence>
<keyword evidence="8 9" id="KW-0472">Membrane</keyword>
<evidence type="ECO:0000256" key="7">
    <source>
        <dbReference type="ARBA" id="ARBA00022989"/>
    </source>
</evidence>
<comment type="similarity">
    <text evidence="2">Belongs to the EMC10 family.</text>
</comment>
<gene>
    <name evidence="11" type="primary">EOG090X0JXR</name>
</gene>
<feature type="chain" id="PRO_5040471418" description="ER membrane protein complex subunit 10" evidence="10">
    <location>
        <begin position="22"/>
        <end position="223"/>
    </location>
</feature>
<evidence type="ECO:0000256" key="6">
    <source>
        <dbReference type="ARBA" id="ARBA00022824"/>
    </source>
</evidence>
<accession>A0A9N6WRS1</accession>
<dbReference type="EMBL" id="OC989306">
    <property type="protein sequence ID" value="CAG4645961.1"/>
    <property type="molecule type" value="Genomic_DNA"/>
</dbReference>
<evidence type="ECO:0000256" key="8">
    <source>
        <dbReference type="ARBA" id="ARBA00023136"/>
    </source>
</evidence>
<evidence type="ECO:0000256" key="5">
    <source>
        <dbReference type="ARBA" id="ARBA00022729"/>
    </source>
</evidence>
<evidence type="ECO:0000256" key="9">
    <source>
        <dbReference type="SAM" id="Phobius"/>
    </source>
</evidence>
<keyword evidence="7 9" id="KW-1133">Transmembrane helix</keyword>
<dbReference type="CDD" id="cd22209">
    <property type="entry name" value="EMC10"/>
    <property type="match status" value="1"/>
</dbReference>
<organism evidence="11">
    <name type="scientific">Lynceus sp. MCZ IZ 141354</name>
    <dbReference type="NCBI Taxonomy" id="1930659"/>
    <lineage>
        <taxon>Eukaryota</taxon>
        <taxon>Metazoa</taxon>
        <taxon>Ecdysozoa</taxon>
        <taxon>Arthropoda</taxon>
        <taxon>Crustacea</taxon>
        <taxon>Branchiopoda</taxon>
        <taxon>Diplostraca</taxon>
        <taxon>Laevicaudata</taxon>
        <taxon>Lynceidae</taxon>
        <taxon>Lynceus</taxon>
    </lineage>
</organism>
<feature type="signal peptide" evidence="10">
    <location>
        <begin position="1"/>
        <end position="21"/>
    </location>
</feature>
<dbReference type="GO" id="GO:0072546">
    <property type="term" value="C:EMC complex"/>
    <property type="evidence" value="ECO:0007669"/>
    <property type="project" value="TreeGrafter"/>
</dbReference>
<feature type="transmembrane region" description="Helical" evidence="9">
    <location>
        <begin position="198"/>
        <end position="218"/>
    </location>
</feature>
<evidence type="ECO:0000256" key="4">
    <source>
        <dbReference type="ARBA" id="ARBA00022692"/>
    </source>
</evidence>
<keyword evidence="5 10" id="KW-0732">Signal</keyword>
<name>A0A9N6WRS1_9CRUS</name>
<proteinExistence type="inferred from homology"/>
<dbReference type="AlphaFoldDB" id="A0A9N6WRS1"/>